<sequence length="1191" mass="135103">MASSSRERDVHPPGEPVAKYPVLSESDTTDTSTRAMDSLNARAYRSPIQSEDVLHTVDNRPKRLFSAKGDEYKPRSEPRRVRVVDELDESSEYQLQLAWERWELNREAIQEFPERRHRRELHRVEIQEHLQRESVELRDRLQRERQEARKSQGLRGLGDPLPVEPRERQIVWRDHLERDRREREHQELRDRLERELQEAQELRELRDRLERQRQEAQKFEEPPTLEYLIALERRQRQLLSREKVGHQEAQTRLERLERAKYKAGHGENVHRATASETDSVHDPQSERQLPQSRESTTDQAQADDKRGLQGDHSSHGTIASDSEETSGEKREPQTGEPDEVFSNIDHVVRFALRGSKARGVSIRLRWTFFQALEGQFGKGDIKVESIVTLTGSVLRAQATTCGDYIRTTWPRHGPFFIRLLQGLWDSYRANSTQRFSIPVGGDGSQIVTGDILGTRVTMEVIQDKDMIRKLVQMLAWAGAAISSSDDIENVAYCHPDLTVSRGVVELDFQKRSLPANTDSCWIPLFSGASIAYDFPIPRRQDEVGLEIPLQILAALLGAVRAVEYDGGVVIKGFSSMIIPTERTGEIVQWHLVANANFAQRLSYRDGLERCPRRALMDQVDFECLQKTRAVLGWCSATRCLLGSRDADYGSIDYSGAKEAGRSFNFAGGTLGFQQFGVAQLDFTLGPKDGKCHFQRTGPYQRIVSAAEKTLVVLYDTSDERGWLVPASEVILHMCHHRNQVEPFEIGGSAVLLPCTKATGQSAKKILLENASLDLCDPSFEKYTLRDLILNYWSLLEFLLDQNVRRDQASGNAMHMPLHEVLQGYEYRSVVEERSPFRTKQTTLRRTCGGWPALVRDVDALVLFASGFEDILRPLKDDQFHHVCLKWRSMPKEHSYLATTVKILQDLYEVAGNRLHRQYLTSTQLQWVQGASMLFEPCTSPGTFRCDCVRLQKIGRESHWHNRAIPPAPVLDGLESGAVIFGQSFDAPTRTRPASNVPSTKGLYSQPNSVFVHAEDREPPRGDPRGSTNHEHRFPGDTISASRTITVGTALRHSAYAGVRASSVQSPLDYGIDEVLPIHQLTASSTRNQEHRENCLESGSRAGGKRSTEYFSHGRSEHKRRDQLQYDMRAISLRNESGPLGEQPRLPTRDEPPAGYTSATLYSRRTSNGGRTDMDPLPGEADIVVLPLRTLR</sequence>
<feature type="region of interest" description="Disordered" evidence="1">
    <location>
        <begin position="1"/>
        <end position="32"/>
    </location>
</feature>
<feature type="compositionally biased region" description="Basic and acidic residues" evidence="1">
    <location>
        <begin position="1"/>
        <end position="12"/>
    </location>
</feature>
<keyword evidence="3" id="KW-1185">Reference proteome</keyword>
<name>A0A0D2CQH0_9EURO</name>
<protein>
    <submittedName>
        <fullName evidence="2">Uncharacterized protein</fullName>
    </submittedName>
</protein>
<feature type="region of interest" description="Disordered" evidence="1">
    <location>
        <begin position="1082"/>
        <end position="1177"/>
    </location>
</feature>
<feature type="compositionally biased region" description="Basic and acidic residues" evidence="1">
    <location>
        <begin position="68"/>
        <end position="78"/>
    </location>
</feature>
<proteinExistence type="predicted"/>
<dbReference type="AlphaFoldDB" id="A0A0D2CQH0"/>
<evidence type="ECO:0000256" key="1">
    <source>
        <dbReference type="SAM" id="MobiDB-lite"/>
    </source>
</evidence>
<dbReference type="Proteomes" id="UP000054466">
    <property type="component" value="Unassembled WGS sequence"/>
</dbReference>
<feature type="compositionally biased region" description="Basic and acidic residues" evidence="1">
    <location>
        <begin position="257"/>
        <end position="270"/>
    </location>
</feature>
<feature type="compositionally biased region" description="Polar residues" evidence="1">
    <location>
        <begin position="286"/>
        <end position="300"/>
    </location>
</feature>
<feature type="region of interest" description="Disordered" evidence="1">
    <location>
        <begin position="257"/>
        <end position="340"/>
    </location>
</feature>
<gene>
    <name evidence="2" type="ORF">PV07_00300</name>
</gene>
<dbReference type="OrthoDB" id="1577640at2759"/>
<dbReference type="GeneID" id="27339494"/>
<dbReference type="RefSeq" id="XP_016253664.1">
    <property type="nucleotide sequence ID" value="XM_016386736.1"/>
</dbReference>
<feature type="compositionally biased region" description="Polar residues" evidence="1">
    <location>
        <begin position="1156"/>
        <end position="1169"/>
    </location>
</feature>
<feature type="region of interest" description="Disordered" evidence="1">
    <location>
        <begin position="1013"/>
        <end position="1037"/>
    </location>
</feature>
<dbReference type="HOGENOM" id="CLU_271808_0_0_1"/>
<feature type="compositionally biased region" description="Basic and acidic residues" evidence="1">
    <location>
        <begin position="302"/>
        <end position="314"/>
    </location>
</feature>
<accession>A0A0D2CQH0</accession>
<feature type="compositionally biased region" description="Basic and acidic residues" evidence="1">
    <location>
        <begin position="52"/>
        <end position="61"/>
    </location>
</feature>
<feature type="compositionally biased region" description="Basic and acidic residues" evidence="1">
    <location>
        <begin position="1013"/>
        <end position="1034"/>
    </location>
</feature>
<feature type="compositionally biased region" description="Basic and acidic residues" evidence="1">
    <location>
        <begin position="1105"/>
        <end position="1123"/>
    </location>
</feature>
<evidence type="ECO:0000313" key="3">
    <source>
        <dbReference type="Proteomes" id="UP000054466"/>
    </source>
</evidence>
<dbReference type="VEuPathDB" id="FungiDB:PV07_00300"/>
<evidence type="ECO:0000313" key="2">
    <source>
        <dbReference type="EMBL" id="KIW33448.1"/>
    </source>
</evidence>
<feature type="region of interest" description="Disordered" evidence="1">
    <location>
        <begin position="50"/>
        <end position="78"/>
    </location>
</feature>
<reference evidence="2 3" key="1">
    <citation type="submission" date="2015-01" db="EMBL/GenBank/DDBJ databases">
        <title>The Genome Sequence of Cladophialophora immunda CBS83496.</title>
        <authorList>
            <consortium name="The Broad Institute Genomics Platform"/>
            <person name="Cuomo C."/>
            <person name="de Hoog S."/>
            <person name="Gorbushina A."/>
            <person name="Stielow B."/>
            <person name="Teixiera M."/>
            <person name="Abouelleil A."/>
            <person name="Chapman S.B."/>
            <person name="Priest M."/>
            <person name="Young S.K."/>
            <person name="Wortman J."/>
            <person name="Nusbaum C."/>
            <person name="Birren B."/>
        </authorList>
    </citation>
    <scope>NUCLEOTIDE SEQUENCE [LARGE SCALE GENOMIC DNA]</scope>
    <source>
        <strain evidence="2 3">CBS 83496</strain>
    </source>
</reference>
<dbReference type="EMBL" id="KN847040">
    <property type="protein sequence ID" value="KIW33448.1"/>
    <property type="molecule type" value="Genomic_DNA"/>
</dbReference>
<organism evidence="2 3">
    <name type="scientific">Cladophialophora immunda</name>
    <dbReference type="NCBI Taxonomy" id="569365"/>
    <lineage>
        <taxon>Eukaryota</taxon>
        <taxon>Fungi</taxon>
        <taxon>Dikarya</taxon>
        <taxon>Ascomycota</taxon>
        <taxon>Pezizomycotina</taxon>
        <taxon>Eurotiomycetes</taxon>
        <taxon>Chaetothyriomycetidae</taxon>
        <taxon>Chaetothyriales</taxon>
        <taxon>Herpotrichiellaceae</taxon>
        <taxon>Cladophialophora</taxon>
    </lineage>
</organism>